<dbReference type="FunFam" id="3.40.605.10:FF:000007">
    <property type="entry name" value="NAD/NADP-dependent betaine aldehyde dehydrogenase"/>
    <property type="match status" value="1"/>
</dbReference>
<dbReference type="FunFam" id="3.40.309.10:FF:000012">
    <property type="entry name" value="Betaine aldehyde dehydrogenase"/>
    <property type="match status" value="1"/>
</dbReference>
<dbReference type="SUPFAM" id="SSF53720">
    <property type="entry name" value="ALDH-like"/>
    <property type="match status" value="1"/>
</dbReference>
<dbReference type="InterPro" id="IPR016163">
    <property type="entry name" value="Ald_DH_C"/>
</dbReference>
<dbReference type="Gene3D" id="3.40.605.10">
    <property type="entry name" value="Aldehyde Dehydrogenase, Chain A, domain 1"/>
    <property type="match status" value="1"/>
</dbReference>
<feature type="domain" description="Aldehyde dehydrogenase" evidence="3">
    <location>
        <begin position="12"/>
        <end position="478"/>
    </location>
</feature>
<reference evidence="4" key="1">
    <citation type="submission" date="2018-05" db="EMBL/GenBank/DDBJ databases">
        <authorList>
            <person name="Lanie J.A."/>
            <person name="Ng W.-L."/>
            <person name="Kazmierczak K.M."/>
            <person name="Andrzejewski T.M."/>
            <person name="Davidsen T.M."/>
            <person name="Wayne K.J."/>
            <person name="Tettelin H."/>
            <person name="Glass J.I."/>
            <person name="Rusch D."/>
            <person name="Podicherti R."/>
            <person name="Tsui H.-C.T."/>
            <person name="Winkler M.E."/>
        </authorList>
    </citation>
    <scope>NUCLEOTIDE SEQUENCE</scope>
</reference>
<evidence type="ECO:0000313" key="4">
    <source>
        <dbReference type="EMBL" id="SUZ95959.1"/>
    </source>
</evidence>
<keyword evidence="2" id="KW-0560">Oxidoreductase</keyword>
<comment type="similarity">
    <text evidence="1">Belongs to the aldehyde dehydrogenase family.</text>
</comment>
<evidence type="ECO:0000256" key="2">
    <source>
        <dbReference type="ARBA" id="ARBA00023002"/>
    </source>
</evidence>
<gene>
    <name evidence="4" type="ORF">METZ01_LOCUS48813</name>
</gene>
<sequence length="492" mass="52934">MRTLNNFIDGQWREPSGTTYLPDINPADTKEVVAESPSSTAAEATLAVEAAERAYPDWRATPAPQRGQLLYRVQRRMEVRRHELAEVLTREEGKTLTESNGEIQRAINVVEFYAGEGRRLLGETIPSELPNNFCYTVREPIGPLALITPWNFPVAIPIWKLAPAIACGNTVVLKPASLTPLSAGLIADIFSECDAPPGLINVIYGRGREVGEALLNHPAIKGVSFTGSNEIGTKLYSTSAVNGIKCQCEMGGKNPIVILDDADLELATSSALQGAYGSTGQRCTATSRAIVVDSVADHFIEQLEARVNALVVGNGLDPMTDVGPSVDQTQLDTVLNYIGIGQDEGAKLITGGLRLADDAHDCGYFVQPTIFDRVTSNMRIAQEEIFGPVLSVLRVPDAASALVAANAVRYGLAAAIYTQDVSRAFKLVDQLEAGIIHVNSPTVGGEAHIPFGGMKETGVGLREMGREAINFFTELKVVYLDYTGSARKSNLY</sequence>
<dbReference type="InterPro" id="IPR016160">
    <property type="entry name" value="Ald_DH_CS_CYS"/>
</dbReference>
<dbReference type="InterPro" id="IPR016161">
    <property type="entry name" value="Ald_DH/histidinol_DH"/>
</dbReference>
<organism evidence="4">
    <name type="scientific">marine metagenome</name>
    <dbReference type="NCBI Taxonomy" id="408172"/>
    <lineage>
        <taxon>unclassified sequences</taxon>
        <taxon>metagenomes</taxon>
        <taxon>ecological metagenomes</taxon>
    </lineage>
</organism>
<accession>A0A381RXX6</accession>
<dbReference type="EMBL" id="UINC01002370">
    <property type="protein sequence ID" value="SUZ95959.1"/>
    <property type="molecule type" value="Genomic_DNA"/>
</dbReference>
<evidence type="ECO:0000256" key="1">
    <source>
        <dbReference type="ARBA" id="ARBA00009986"/>
    </source>
</evidence>
<dbReference type="GO" id="GO:0016620">
    <property type="term" value="F:oxidoreductase activity, acting on the aldehyde or oxo group of donors, NAD or NADP as acceptor"/>
    <property type="evidence" value="ECO:0007669"/>
    <property type="project" value="InterPro"/>
</dbReference>
<protein>
    <recommendedName>
        <fullName evidence="3">Aldehyde dehydrogenase domain-containing protein</fullName>
    </recommendedName>
</protein>
<dbReference type="InterPro" id="IPR016162">
    <property type="entry name" value="Ald_DH_N"/>
</dbReference>
<name>A0A381RXX6_9ZZZZ</name>
<dbReference type="AlphaFoldDB" id="A0A381RXX6"/>
<dbReference type="InterPro" id="IPR015590">
    <property type="entry name" value="Aldehyde_DH_dom"/>
</dbReference>
<evidence type="ECO:0000259" key="3">
    <source>
        <dbReference type="Pfam" id="PF00171"/>
    </source>
</evidence>
<dbReference type="PANTHER" id="PTHR11699">
    <property type="entry name" value="ALDEHYDE DEHYDROGENASE-RELATED"/>
    <property type="match status" value="1"/>
</dbReference>
<proteinExistence type="inferred from homology"/>
<dbReference type="Pfam" id="PF00171">
    <property type="entry name" value="Aldedh"/>
    <property type="match status" value="1"/>
</dbReference>
<dbReference type="PROSITE" id="PS00070">
    <property type="entry name" value="ALDEHYDE_DEHYDR_CYS"/>
    <property type="match status" value="1"/>
</dbReference>
<dbReference type="Gene3D" id="3.40.309.10">
    <property type="entry name" value="Aldehyde Dehydrogenase, Chain A, domain 2"/>
    <property type="match status" value="1"/>
</dbReference>